<dbReference type="EMBL" id="CP033577">
    <property type="protein sequence ID" value="AYV21083.1"/>
    <property type="molecule type" value="Genomic_DNA"/>
</dbReference>
<evidence type="ECO:0000313" key="2">
    <source>
        <dbReference type="Proteomes" id="UP000279760"/>
    </source>
</evidence>
<dbReference type="AlphaFoldDB" id="A0A3G4V8G9"/>
<sequence length="93" mass="10683">MRFSNQGFSLCTRGQNLNLFGAGKVNEPSLSIFINRAERLLGLVFERQMNKNRTLSIEKQQTIFFLQFSVDVKDEKPFNTPRRPDSSVGRAED</sequence>
<name>A0A3G4V8G9_9VIBR</name>
<gene>
    <name evidence="1" type="ORF">ECB94_07095</name>
</gene>
<proteinExistence type="predicted"/>
<accession>A0A3G4V8G9</accession>
<protein>
    <submittedName>
        <fullName evidence="1">Uncharacterized protein</fullName>
    </submittedName>
</protein>
<evidence type="ECO:0000313" key="1">
    <source>
        <dbReference type="EMBL" id="AYV21083.1"/>
    </source>
</evidence>
<dbReference type="Proteomes" id="UP000279760">
    <property type="component" value="Chromosome 1"/>
</dbReference>
<organism evidence="1 2">
    <name type="scientific">Vibrio mediterranei</name>
    <dbReference type="NCBI Taxonomy" id="689"/>
    <lineage>
        <taxon>Bacteria</taxon>
        <taxon>Pseudomonadati</taxon>
        <taxon>Pseudomonadota</taxon>
        <taxon>Gammaproteobacteria</taxon>
        <taxon>Vibrionales</taxon>
        <taxon>Vibrionaceae</taxon>
        <taxon>Vibrio</taxon>
    </lineage>
</organism>
<reference evidence="1 2" key="1">
    <citation type="submission" date="2018-11" db="EMBL/GenBank/DDBJ databases">
        <title>Complete Genome Sequence of Vbrio mediterranei 117-T6: a Potential Pathogen Bacteria Isolated from the Conchocelis of Pyropia.</title>
        <authorList>
            <person name="Liu Q."/>
        </authorList>
    </citation>
    <scope>NUCLEOTIDE SEQUENCE [LARGE SCALE GENOMIC DNA]</scope>
    <source>
        <strain evidence="1 2">117-T6</strain>
    </source>
</reference>